<accession>A0A0H2RJ96</accession>
<feature type="transmembrane region" description="Helical" evidence="1">
    <location>
        <begin position="94"/>
        <end position="114"/>
    </location>
</feature>
<proteinExistence type="predicted"/>
<evidence type="ECO:0000313" key="4">
    <source>
        <dbReference type="Proteomes" id="UP000053477"/>
    </source>
</evidence>
<name>A0A0H2RJ96_9AGAM</name>
<dbReference type="InParanoid" id="A0A0H2RJ96"/>
<evidence type="ECO:0000259" key="2">
    <source>
        <dbReference type="Pfam" id="PF20151"/>
    </source>
</evidence>
<feature type="transmembrane region" description="Helical" evidence="1">
    <location>
        <begin position="121"/>
        <end position="146"/>
    </location>
</feature>
<keyword evidence="1" id="KW-0812">Transmembrane</keyword>
<gene>
    <name evidence="3" type="ORF">SCHPADRAFT_998703</name>
</gene>
<reference evidence="3 4" key="1">
    <citation type="submission" date="2015-04" db="EMBL/GenBank/DDBJ databases">
        <title>Complete genome sequence of Schizopora paradoxa KUC8140, a cosmopolitan wood degrader in East Asia.</title>
        <authorList>
            <consortium name="DOE Joint Genome Institute"/>
            <person name="Min B."/>
            <person name="Park H."/>
            <person name="Jang Y."/>
            <person name="Kim J.-J."/>
            <person name="Kim K.H."/>
            <person name="Pangilinan J."/>
            <person name="Lipzen A."/>
            <person name="Riley R."/>
            <person name="Grigoriev I.V."/>
            <person name="Spatafora J.W."/>
            <person name="Choi I.-G."/>
        </authorList>
    </citation>
    <scope>NUCLEOTIDE SEQUENCE [LARGE SCALE GENOMIC DNA]</scope>
    <source>
        <strain evidence="3 4">KUC8140</strain>
    </source>
</reference>
<organism evidence="3 4">
    <name type="scientific">Schizopora paradoxa</name>
    <dbReference type="NCBI Taxonomy" id="27342"/>
    <lineage>
        <taxon>Eukaryota</taxon>
        <taxon>Fungi</taxon>
        <taxon>Dikarya</taxon>
        <taxon>Basidiomycota</taxon>
        <taxon>Agaricomycotina</taxon>
        <taxon>Agaricomycetes</taxon>
        <taxon>Hymenochaetales</taxon>
        <taxon>Schizoporaceae</taxon>
        <taxon>Schizopora</taxon>
    </lineage>
</organism>
<feature type="domain" description="DUF6533" evidence="2">
    <location>
        <begin position="20"/>
        <end position="64"/>
    </location>
</feature>
<feature type="transmembrane region" description="Helical" evidence="1">
    <location>
        <begin position="49"/>
        <end position="74"/>
    </location>
</feature>
<feature type="transmembrane region" description="Helical" evidence="1">
    <location>
        <begin position="17"/>
        <end position="37"/>
    </location>
</feature>
<protein>
    <recommendedName>
        <fullName evidence="2">DUF6533 domain-containing protein</fullName>
    </recommendedName>
</protein>
<keyword evidence="1" id="KW-1133">Transmembrane helix</keyword>
<evidence type="ECO:0000313" key="3">
    <source>
        <dbReference type="EMBL" id="KLO11707.1"/>
    </source>
</evidence>
<keyword evidence="1" id="KW-0472">Membrane</keyword>
<feature type="transmembrane region" description="Helical" evidence="1">
    <location>
        <begin position="166"/>
        <end position="186"/>
    </location>
</feature>
<sequence>MDSIIDSLITDFQDLQIYQYTIVATFALVSYEYFIKLDAEARYLWGRRFSLGAVLLAMCRYFPFANALQIFVYVSNSNLDPVQCLRGYRASSCIVYIEFILSVLVLFTRAYAVWGGAKKVLSILAFVYAGGVAGAAYSLFLFMRGVNLPPFEIPSGCLFDVSNDDIWIALAILIFCEMLALGLLLIKSVQHARATKNLHNSGSSRSILTVMARDGLGYFACTLAITTSNLVVLGRVTPNLRDFLLVTQSAIQSVLCSRLLFHVHSVGEAPMASMGSYSDRFDSSLSRSTNDIELVPRQGSKGNVSNSSDWL</sequence>
<evidence type="ECO:0000256" key="1">
    <source>
        <dbReference type="SAM" id="Phobius"/>
    </source>
</evidence>
<dbReference type="Proteomes" id="UP000053477">
    <property type="component" value="Unassembled WGS sequence"/>
</dbReference>
<keyword evidence="4" id="KW-1185">Reference proteome</keyword>
<dbReference type="EMBL" id="KQ085994">
    <property type="protein sequence ID" value="KLO11707.1"/>
    <property type="molecule type" value="Genomic_DNA"/>
</dbReference>
<dbReference type="AlphaFoldDB" id="A0A0H2RJ96"/>
<dbReference type="OrthoDB" id="2803865at2759"/>
<dbReference type="Pfam" id="PF20151">
    <property type="entry name" value="DUF6533"/>
    <property type="match status" value="1"/>
</dbReference>
<dbReference type="InterPro" id="IPR045340">
    <property type="entry name" value="DUF6533"/>
</dbReference>